<feature type="transmembrane region" description="Helical" evidence="7">
    <location>
        <begin position="40"/>
        <end position="59"/>
    </location>
</feature>
<gene>
    <name evidence="9" type="ORF">BJEO58_01207</name>
</gene>
<evidence type="ECO:0000256" key="5">
    <source>
        <dbReference type="ARBA" id="ARBA00022989"/>
    </source>
</evidence>
<sequence>MTASKLTTGGSTAAADAQQPSSLAAGTLLRTGNRRKPGKTALIVCFVLLAVCLGGFFTSSSGPVAGLWCVAMMILLMFMSVPVAFSLAIPSLIGVYGLAGVPAMTNILATSPFNAVSSWTYSVLPMFIFMGMLLAQSGMAARIYRATDRWFSWLPGGIGIGTTAAGAGLASVSGSTIGMTYTLGRAGIPEMLKAGFDKRVAVGAVIVSGLPGGLIPPSILLVVYAGIASVPVGPQLMAGAVPGILIAATFGLFILCLGIFAPKLVGRGKYATVEKEKVTWGQRFQSLGEIWGFPLIMFVLFGGMFSGAFTPTEAGAAAALTAMLLTLWYTRKDNPIGNVSRAAVSTVSSTAAIFFIIIGAEMLTKLLAITGLAPVITEFITGLGLNRVGFLLVLVVLYVFMGMFFDTLSMMLLTIPILLPTLAAMDVSPLWFGVFVVLLGELGMITPPVGILSFIVHNIAKNPEVNVGHTITLKDIFTALLWFLPVAVLFLILMIAVPQMTEWLPDLLERTAGSTATQ</sequence>
<feature type="domain" description="TRAP C4-dicarboxylate transport system permease DctM subunit" evidence="8">
    <location>
        <begin position="70"/>
        <end position="500"/>
    </location>
</feature>
<feature type="transmembrane region" description="Helical" evidence="7">
    <location>
        <begin position="430"/>
        <end position="455"/>
    </location>
</feature>
<organism evidence="9 10">
    <name type="scientific">Brevibacterium jeotgali</name>
    <dbReference type="NCBI Taxonomy" id="1262550"/>
    <lineage>
        <taxon>Bacteria</taxon>
        <taxon>Bacillati</taxon>
        <taxon>Actinomycetota</taxon>
        <taxon>Actinomycetes</taxon>
        <taxon>Micrococcales</taxon>
        <taxon>Brevibacteriaceae</taxon>
        <taxon>Brevibacterium</taxon>
    </lineage>
</organism>
<feature type="transmembrane region" description="Helical" evidence="7">
    <location>
        <begin position="239"/>
        <end position="260"/>
    </location>
</feature>
<dbReference type="RefSeq" id="WP_101588596.1">
    <property type="nucleotide sequence ID" value="NZ_FXZM01000005.1"/>
</dbReference>
<evidence type="ECO:0000313" key="10">
    <source>
        <dbReference type="Proteomes" id="UP000234462"/>
    </source>
</evidence>
<evidence type="ECO:0000256" key="6">
    <source>
        <dbReference type="ARBA" id="ARBA00023136"/>
    </source>
</evidence>
<keyword evidence="3" id="KW-0997">Cell inner membrane</keyword>
<dbReference type="Pfam" id="PF06808">
    <property type="entry name" value="DctM"/>
    <property type="match status" value="1"/>
</dbReference>
<accession>A0A2H1L403</accession>
<evidence type="ECO:0000256" key="7">
    <source>
        <dbReference type="SAM" id="Phobius"/>
    </source>
</evidence>
<name>A0A2H1L403_9MICO</name>
<feature type="transmembrane region" description="Helical" evidence="7">
    <location>
        <begin position="342"/>
        <end position="360"/>
    </location>
</feature>
<comment type="subcellular location">
    <subcellularLocation>
        <location evidence="1">Cell inner membrane</location>
        <topology evidence="1">Multi-pass membrane protein</topology>
    </subcellularLocation>
</comment>
<dbReference type="InterPro" id="IPR010656">
    <property type="entry name" value="DctM"/>
</dbReference>
<dbReference type="PANTHER" id="PTHR33362">
    <property type="entry name" value="SIALIC ACID TRAP TRANSPORTER PERMEASE PROTEIN SIAT-RELATED"/>
    <property type="match status" value="1"/>
</dbReference>
<feature type="transmembrane region" description="Helical" evidence="7">
    <location>
        <begin position="314"/>
        <end position="330"/>
    </location>
</feature>
<evidence type="ECO:0000256" key="2">
    <source>
        <dbReference type="ARBA" id="ARBA00022475"/>
    </source>
</evidence>
<keyword evidence="4 7" id="KW-0812">Transmembrane</keyword>
<evidence type="ECO:0000256" key="1">
    <source>
        <dbReference type="ARBA" id="ARBA00004429"/>
    </source>
</evidence>
<evidence type="ECO:0000313" key="9">
    <source>
        <dbReference type="EMBL" id="SMY11622.1"/>
    </source>
</evidence>
<keyword evidence="6 7" id="KW-0472">Membrane</keyword>
<dbReference type="AlphaFoldDB" id="A0A2H1L403"/>
<dbReference type="EMBL" id="FXZM01000005">
    <property type="protein sequence ID" value="SMY11622.1"/>
    <property type="molecule type" value="Genomic_DNA"/>
</dbReference>
<dbReference type="GO" id="GO:0022857">
    <property type="term" value="F:transmembrane transporter activity"/>
    <property type="evidence" value="ECO:0007669"/>
    <property type="project" value="TreeGrafter"/>
</dbReference>
<dbReference type="Proteomes" id="UP000234462">
    <property type="component" value="Unassembled WGS sequence"/>
</dbReference>
<feature type="transmembrane region" description="Helical" evidence="7">
    <location>
        <begin position="476"/>
        <end position="497"/>
    </location>
</feature>
<feature type="transmembrane region" description="Helical" evidence="7">
    <location>
        <begin position="200"/>
        <end position="227"/>
    </location>
</feature>
<dbReference type="InterPro" id="IPR004681">
    <property type="entry name" value="TRAP_DctM"/>
</dbReference>
<keyword evidence="5 7" id="KW-1133">Transmembrane helix</keyword>
<keyword evidence="10" id="KW-1185">Reference proteome</keyword>
<feature type="transmembrane region" description="Helical" evidence="7">
    <location>
        <begin position="290"/>
        <end position="308"/>
    </location>
</feature>
<evidence type="ECO:0000256" key="3">
    <source>
        <dbReference type="ARBA" id="ARBA00022519"/>
    </source>
</evidence>
<evidence type="ECO:0000256" key="4">
    <source>
        <dbReference type="ARBA" id="ARBA00022692"/>
    </source>
</evidence>
<reference evidence="10" key="1">
    <citation type="submission" date="2017-03" db="EMBL/GenBank/DDBJ databases">
        <authorList>
            <person name="Monnet C."/>
        </authorList>
    </citation>
    <scope>NUCLEOTIDE SEQUENCE [LARGE SCALE GENOMIC DNA]</scope>
    <source>
        <strain evidence="10">SJ5-8</strain>
    </source>
</reference>
<dbReference type="GO" id="GO:0005886">
    <property type="term" value="C:plasma membrane"/>
    <property type="evidence" value="ECO:0007669"/>
    <property type="project" value="UniProtKB-SubCell"/>
</dbReference>
<dbReference type="PANTHER" id="PTHR33362:SF5">
    <property type="entry name" value="C4-DICARBOXYLATE TRAP TRANSPORTER LARGE PERMEASE PROTEIN DCTM"/>
    <property type="match status" value="1"/>
</dbReference>
<feature type="transmembrane region" description="Helical" evidence="7">
    <location>
        <begin position="119"/>
        <end position="135"/>
    </location>
</feature>
<protein>
    <submittedName>
        <fullName evidence="9">TRAP transporter, DctM subunit</fullName>
    </submittedName>
</protein>
<proteinExistence type="predicted"/>
<keyword evidence="2" id="KW-1003">Cell membrane</keyword>
<evidence type="ECO:0000259" key="8">
    <source>
        <dbReference type="Pfam" id="PF06808"/>
    </source>
</evidence>
<dbReference type="OrthoDB" id="9777699at2"/>